<dbReference type="Proteomes" id="UP000641932">
    <property type="component" value="Unassembled WGS sequence"/>
</dbReference>
<dbReference type="EMBL" id="BMMS01000040">
    <property type="protein sequence ID" value="GGO98742.1"/>
    <property type="molecule type" value="Genomic_DNA"/>
</dbReference>
<evidence type="ECO:0000313" key="3">
    <source>
        <dbReference type="Proteomes" id="UP000641932"/>
    </source>
</evidence>
<keyword evidence="3" id="KW-1185">Reference proteome</keyword>
<evidence type="ECO:0000313" key="2">
    <source>
        <dbReference type="EMBL" id="GGO98742.1"/>
    </source>
</evidence>
<comment type="caution">
    <text evidence="2">The sequence shown here is derived from an EMBL/GenBank/DDBJ whole genome shotgun (WGS) entry which is preliminary data.</text>
</comment>
<organism evidence="2 3">
    <name type="scientific">Wenjunlia tyrosinilytica</name>
    <dbReference type="NCBI Taxonomy" id="1544741"/>
    <lineage>
        <taxon>Bacteria</taxon>
        <taxon>Bacillati</taxon>
        <taxon>Actinomycetota</taxon>
        <taxon>Actinomycetes</taxon>
        <taxon>Kitasatosporales</taxon>
        <taxon>Streptomycetaceae</taxon>
        <taxon>Wenjunlia</taxon>
    </lineage>
</organism>
<reference evidence="2" key="1">
    <citation type="journal article" date="2014" name="Int. J. Syst. Evol. Microbiol.">
        <title>Complete genome sequence of Corynebacterium casei LMG S-19264T (=DSM 44701T), isolated from a smear-ripened cheese.</title>
        <authorList>
            <consortium name="US DOE Joint Genome Institute (JGI-PGF)"/>
            <person name="Walter F."/>
            <person name="Albersmeier A."/>
            <person name="Kalinowski J."/>
            <person name="Ruckert C."/>
        </authorList>
    </citation>
    <scope>NUCLEOTIDE SEQUENCE</scope>
    <source>
        <strain evidence="2">CGMCC 4.7201</strain>
    </source>
</reference>
<proteinExistence type="predicted"/>
<accession>A0A918E0Z2</accession>
<name>A0A918E0Z2_9ACTN</name>
<dbReference type="AlphaFoldDB" id="A0A918E0Z2"/>
<sequence>MVDTSGGASFATYLPAGLYGSVKKDCKARNVSYSQGIARSVRLWLDSNPSPGRRPRGSPGPDGSSSGTRRPSTAQALAESEHRTLLIDYDPQGHLPKQLGHPLLDIEAPSLAKHLLADSQRWPVRQEPT</sequence>
<evidence type="ECO:0000256" key="1">
    <source>
        <dbReference type="SAM" id="MobiDB-lite"/>
    </source>
</evidence>
<dbReference type="Gene3D" id="3.40.50.300">
    <property type="entry name" value="P-loop containing nucleotide triphosphate hydrolases"/>
    <property type="match status" value="1"/>
</dbReference>
<feature type="region of interest" description="Disordered" evidence="1">
    <location>
        <begin position="44"/>
        <end position="80"/>
    </location>
</feature>
<dbReference type="RefSeq" id="WP_229698924.1">
    <property type="nucleotide sequence ID" value="NZ_BMMS01000040.1"/>
</dbReference>
<gene>
    <name evidence="2" type="ORF">GCM10012280_63590</name>
</gene>
<protein>
    <submittedName>
        <fullName evidence="2">Uncharacterized protein</fullName>
    </submittedName>
</protein>
<dbReference type="InterPro" id="IPR027417">
    <property type="entry name" value="P-loop_NTPase"/>
</dbReference>
<feature type="compositionally biased region" description="Low complexity" evidence="1">
    <location>
        <begin position="57"/>
        <end position="72"/>
    </location>
</feature>
<reference evidence="2" key="2">
    <citation type="submission" date="2020-09" db="EMBL/GenBank/DDBJ databases">
        <authorList>
            <person name="Sun Q."/>
            <person name="Zhou Y."/>
        </authorList>
    </citation>
    <scope>NUCLEOTIDE SEQUENCE</scope>
    <source>
        <strain evidence="2">CGMCC 4.7201</strain>
    </source>
</reference>